<dbReference type="GO" id="GO:0019098">
    <property type="term" value="P:reproductive behavior"/>
    <property type="evidence" value="ECO:0007669"/>
    <property type="project" value="UniProtKB-ARBA"/>
</dbReference>
<comment type="similarity">
    <text evidence="1">Belongs to the tubulin--tyrosine ligase family.</text>
</comment>
<dbReference type="Pfam" id="PF03133">
    <property type="entry name" value="TTL"/>
    <property type="match status" value="1"/>
</dbReference>
<sequence>MVAICDIVKKNDDDSAATAATSDDNSTAMVRKNSFVVSCKIINHRSTTNKTTKKLSLTSSNKMPFFRPSLFSNVPPTIRFCLHDENKVQKPKKSIRKLLKWRHNSLTPRVIRRALLNSHFEIVDADSRFWIGYWGRHWKTPDFRQLLPYQKVNHFAGAFNLGRKDKLWTNIDRLSSKNVKNGEFSLLMPKTYILPHDLSLLKQKMSQDGQLTPYILKPPASARGTGIHVVHRSSQIPRKKSLVAQTYIYNPLLLYGSKFDLRIYVYVTSFNPLKIYLYQEGLVRFASVKYSKCLSTITNRLMHLTNYSLNKSAAQDENIENRSETGVKWSLTKFWNHLKHMGKDVDKLQNEIIDLIIKTFICCETPINSYMNEQISITRCIKILRFTSSGSPYSANYTTKPWCNVGKDTSLHQKEAFYIETFEKTGKIDPTILDDLTGEDLRILIDLEDEYQRRGDFVRIFPDQEANSRYLHFFETNRYANLLLDEWLNQYFHIRETGLKLLEEHCKRKAHVATKRCD</sequence>
<dbReference type="Proteomes" id="UP000887565">
    <property type="component" value="Unplaced"/>
</dbReference>
<dbReference type="GO" id="GO:0015631">
    <property type="term" value="F:tubulin binding"/>
    <property type="evidence" value="ECO:0007669"/>
    <property type="project" value="TreeGrafter"/>
</dbReference>
<dbReference type="GO" id="GO:0036064">
    <property type="term" value="C:ciliary basal body"/>
    <property type="evidence" value="ECO:0007669"/>
    <property type="project" value="TreeGrafter"/>
</dbReference>
<dbReference type="PANTHER" id="PTHR12241">
    <property type="entry name" value="TUBULIN POLYGLUTAMYLASE"/>
    <property type="match status" value="1"/>
</dbReference>
<keyword evidence="4" id="KW-0067">ATP-binding</keyword>
<dbReference type="InterPro" id="IPR004344">
    <property type="entry name" value="TTL/TTLL_fam"/>
</dbReference>
<evidence type="ECO:0000256" key="2">
    <source>
        <dbReference type="ARBA" id="ARBA00022598"/>
    </source>
</evidence>
<evidence type="ECO:0000313" key="6">
    <source>
        <dbReference type="WBParaSite" id="nRc.2.0.1.t08566-RA"/>
    </source>
</evidence>
<proteinExistence type="inferred from homology"/>
<keyword evidence="5" id="KW-1185">Reference proteome</keyword>
<accession>A0A915I491</accession>
<evidence type="ECO:0000256" key="1">
    <source>
        <dbReference type="ARBA" id="ARBA00006820"/>
    </source>
</evidence>
<dbReference type="GO" id="GO:0005524">
    <property type="term" value="F:ATP binding"/>
    <property type="evidence" value="ECO:0007669"/>
    <property type="project" value="UniProtKB-KW"/>
</dbReference>
<reference evidence="6" key="1">
    <citation type="submission" date="2022-11" db="UniProtKB">
        <authorList>
            <consortium name="WormBaseParasite"/>
        </authorList>
    </citation>
    <scope>IDENTIFICATION</scope>
</reference>
<dbReference type="Gene3D" id="3.30.470.20">
    <property type="entry name" value="ATP-grasp fold, B domain"/>
    <property type="match status" value="1"/>
</dbReference>
<evidence type="ECO:0000256" key="3">
    <source>
        <dbReference type="ARBA" id="ARBA00022741"/>
    </source>
</evidence>
<dbReference type="AlphaFoldDB" id="A0A915I491"/>
<dbReference type="WBParaSite" id="nRc.2.0.1.t08566-RA">
    <property type="protein sequence ID" value="nRc.2.0.1.t08566-RA"/>
    <property type="gene ID" value="nRc.2.0.1.g08566"/>
</dbReference>
<organism evidence="5 6">
    <name type="scientific">Romanomermis culicivorax</name>
    <name type="common">Nematode worm</name>
    <dbReference type="NCBI Taxonomy" id="13658"/>
    <lineage>
        <taxon>Eukaryota</taxon>
        <taxon>Metazoa</taxon>
        <taxon>Ecdysozoa</taxon>
        <taxon>Nematoda</taxon>
        <taxon>Enoplea</taxon>
        <taxon>Dorylaimia</taxon>
        <taxon>Mermithida</taxon>
        <taxon>Mermithoidea</taxon>
        <taxon>Mermithidae</taxon>
        <taxon>Romanomermis</taxon>
    </lineage>
</organism>
<dbReference type="PROSITE" id="PS51221">
    <property type="entry name" value="TTL"/>
    <property type="match status" value="1"/>
</dbReference>
<evidence type="ECO:0000256" key="4">
    <source>
        <dbReference type="ARBA" id="ARBA00022840"/>
    </source>
</evidence>
<dbReference type="GO" id="GO:0000226">
    <property type="term" value="P:microtubule cytoskeleton organization"/>
    <property type="evidence" value="ECO:0007669"/>
    <property type="project" value="TreeGrafter"/>
</dbReference>
<dbReference type="OMA" id="FWIGYWG"/>
<dbReference type="PANTHER" id="PTHR12241:SF162">
    <property type="entry name" value="TUBULIN MONOGLUTAMYLASE TTLL4"/>
    <property type="match status" value="1"/>
</dbReference>
<evidence type="ECO:0000313" key="5">
    <source>
        <dbReference type="Proteomes" id="UP000887565"/>
    </source>
</evidence>
<keyword evidence="3" id="KW-0547">Nucleotide-binding</keyword>
<protein>
    <submittedName>
        <fullName evidence="6">Tubulin polyglutamylase TTLL4</fullName>
    </submittedName>
</protein>
<keyword evidence="2" id="KW-0436">Ligase</keyword>
<dbReference type="SUPFAM" id="SSF56059">
    <property type="entry name" value="Glutathione synthetase ATP-binding domain-like"/>
    <property type="match status" value="1"/>
</dbReference>
<name>A0A915I491_ROMCU</name>
<dbReference type="GO" id="GO:0070740">
    <property type="term" value="F:tubulin-glutamic acid ligase activity"/>
    <property type="evidence" value="ECO:0007669"/>
    <property type="project" value="TreeGrafter"/>
</dbReference>